<organism evidence="7 8">
    <name type="scientific">Allomyces macrogynus (strain ATCC 38327)</name>
    <name type="common">Allomyces javanicus var. macrogynus</name>
    <dbReference type="NCBI Taxonomy" id="578462"/>
    <lineage>
        <taxon>Eukaryota</taxon>
        <taxon>Fungi</taxon>
        <taxon>Fungi incertae sedis</taxon>
        <taxon>Blastocladiomycota</taxon>
        <taxon>Blastocladiomycetes</taxon>
        <taxon>Blastocladiales</taxon>
        <taxon>Blastocladiaceae</taxon>
        <taxon>Allomyces</taxon>
    </lineage>
</organism>
<reference evidence="8" key="2">
    <citation type="submission" date="2009-11" db="EMBL/GenBank/DDBJ databases">
        <title>The Genome Sequence of Allomyces macrogynus strain ATCC 38327.</title>
        <authorList>
            <consortium name="The Broad Institute Genome Sequencing Platform"/>
            <person name="Russ C."/>
            <person name="Cuomo C."/>
            <person name="Shea T."/>
            <person name="Young S.K."/>
            <person name="Zeng Q."/>
            <person name="Koehrsen M."/>
            <person name="Haas B."/>
            <person name="Borodovsky M."/>
            <person name="Guigo R."/>
            <person name="Alvarado L."/>
            <person name="Berlin A."/>
            <person name="Borenstein D."/>
            <person name="Chen Z."/>
            <person name="Engels R."/>
            <person name="Freedman E."/>
            <person name="Gellesch M."/>
            <person name="Goldberg J."/>
            <person name="Griggs A."/>
            <person name="Gujja S."/>
            <person name="Heiman D."/>
            <person name="Hepburn T."/>
            <person name="Howarth C."/>
            <person name="Jen D."/>
            <person name="Larson L."/>
            <person name="Lewis B."/>
            <person name="Mehta T."/>
            <person name="Park D."/>
            <person name="Pearson M."/>
            <person name="Roberts A."/>
            <person name="Saif S."/>
            <person name="Shenoy N."/>
            <person name="Sisk P."/>
            <person name="Stolte C."/>
            <person name="Sykes S."/>
            <person name="Walk T."/>
            <person name="White J."/>
            <person name="Yandava C."/>
            <person name="Burger G."/>
            <person name="Gray M.W."/>
            <person name="Holland P.W.H."/>
            <person name="King N."/>
            <person name="Lang F.B.F."/>
            <person name="Roger A.J."/>
            <person name="Ruiz-Trillo I."/>
            <person name="Lander E."/>
            <person name="Nusbaum C."/>
        </authorList>
    </citation>
    <scope>NUCLEOTIDE SEQUENCE [LARGE SCALE GENOMIC DNA]</scope>
    <source>
        <strain evidence="8">ATCC 38327</strain>
    </source>
</reference>
<dbReference type="SMR" id="A0A0L0SYV7"/>
<dbReference type="SUPFAM" id="SSF48264">
    <property type="entry name" value="Cytochrome P450"/>
    <property type="match status" value="1"/>
</dbReference>
<reference evidence="7 8" key="1">
    <citation type="submission" date="2009-11" db="EMBL/GenBank/DDBJ databases">
        <title>Annotation of Allomyces macrogynus ATCC 38327.</title>
        <authorList>
            <consortium name="The Broad Institute Genome Sequencing Platform"/>
            <person name="Russ C."/>
            <person name="Cuomo C."/>
            <person name="Burger G."/>
            <person name="Gray M.W."/>
            <person name="Holland P.W.H."/>
            <person name="King N."/>
            <person name="Lang F.B.F."/>
            <person name="Roger A.J."/>
            <person name="Ruiz-Trillo I."/>
            <person name="Young S.K."/>
            <person name="Zeng Q."/>
            <person name="Gargeya S."/>
            <person name="Fitzgerald M."/>
            <person name="Haas B."/>
            <person name="Abouelleil A."/>
            <person name="Alvarado L."/>
            <person name="Arachchi H.M."/>
            <person name="Berlin A."/>
            <person name="Chapman S.B."/>
            <person name="Gearin G."/>
            <person name="Goldberg J."/>
            <person name="Griggs A."/>
            <person name="Gujja S."/>
            <person name="Hansen M."/>
            <person name="Heiman D."/>
            <person name="Howarth C."/>
            <person name="Larimer J."/>
            <person name="Lui A."/>
            <person name="MacDonald P.J.P."/>
            <person name="McCowen C."/>
            <person name="Montmayeur A."/>
            <person name="Murphy C."/>
            <person name="Neiman D."/>
            <person name="Pearson M."/>
            <person name="Priest M."/>
            <person name="Roberts A."/>
            <person name="Saif S."/>
            <person name="Shea T."/>
            <person name="Sisk P."/>
            <person name="Stolte C."/>
            <person name="Sykes S."/>
            <person name="Wortman J."/>
            <person name="Nusbaum C."/>
            <person name="Birren B."/>
        </authorList>
    </citation>
    <scope>NUCLEOTIDE SEQUENCE [LARGE SCALE GENOMIC DNA]</scope>
    <source>
        <strain evidence="7 8">ATCC 38327</strain>
    </source>
</reference>
<protein>
    <recommendedName>
        <fullName evidence="9">Cytochrome P450</fullName>
    </recommendedName>
</protein>
<evidence type="ECO:0000256" key="4">
    <source>
        <dbReference type="ARBA" id="ARBA00023004"/>
    </source>
</evidence>
<evidence type="ECO:0000256" key="1">
    <source>
        <dbReference type="ARBA" id="ARBA00001971"/>
    </source>
</evidence>
<keyword evidence="8" id="KW-1185">Reference proteome</keyword>
<dbReference type="PANTHER" id="PTHR24305">
    <property type="entry name" value="CYTOCHROME P450"/>
    <property type="match status" value="1"/>
</dbReference>
<accession>A0A0L0SYV7</accession>
<dbReference type="eggNOG" id="KOG0157">
    <property type="taxonomic scope" value="Eukaryota"/>
</dbReference>
<dbReference type="PANTHER" id="PTHR24305:SF166">
    <property type="entry name" value="CYTOCHROME P450 12A4, MITOCHONDRIAL-RELATED"/>
    <property type="match status" value="1"/>
</dbReference>
<keyword evidence="3 5" id="KW-0479">Metal-binding</keyword>
<dbReference type="GO" id="GO:0004497">
    <property type="term" value="F:monooxygenase activity"/>
    <property type="evidence" value="ECO:0007669"/>
    <property type="project" value="UniProtKB-KW"/>
</dbReference>
<evidence type="ECO:0000313" key="8">
    <source>
        <dbReference type="Proteomes" id="UP000054350"/>
    </source>
</evidence>
<keyword evidence="6" id="KW-0503">Monooxygenase</keyword>
<dbReference type="Pfam" id="PF00067">
    <property type="entry name" value="p450"/>
    <property type="match status" value="1"/>
</dbReference>
<dbReference type="InterPro" id="IPR001128">
    <property type="entry name" value="Cyt_P450"/>
</dbReference>
<comment type="similarity">
    <text evidence="2 6">Belongs to the cytochrome P450 family.</text>
</comment>
<proteinExistence type="inferred from homology"/>
<dbReference type="GO" id="GO:0020037">
    <property type="term" value="F:heme binding"/>
    <property type="evidence" value="ECO:0007669"/>
    <property type="project" value="InterPro"/>
</dbReference>
<dbReference type="InterPro" id="IPR050121">
    <property type="entry name" value="Cytochrome_P450_monoxygenase"/>
</dbReference>
<dbReference type="GO" id="GO:0016705">
    <property type="term" value="F:oxidoreductase activity, acting on paired donors, with incorporation or reduction of molecular oxygen"/>
    <property type="evidence" value="ECO:0007669"/>
    <property type="project" value="InterPro"/>
</dbReference>
<dbReference type="STRING" id="578462.A0A0L0SYV7"/>
<keyword evidence="6" id="KW-0560">Oxidoreductase</keyword>
<dbReference type="Gene3D" id="1.10.630.10">
    <property type="entry name" value="Cytochrome P450"/>
    <property type="match status" value="1"/>
</dbReference>
<evidence type="ECO:0000256" key="5">
    <source>
        <dbReference type="PIRSR" id="PIRSR602401-1"/>
    </source>
</evidence>
<dbReference type="AlphaFoldDB" id="A0A0L0SYV7"/>
<comment type="cofactor">
    <cofactor evidence="1 5">
        <name>heme</name>
        <dbReference type="ChEBI" id="CHEBI:30413"/>
    </cofactor>
</comment>
<gene>
    <name evidence="7" type="ORF">AMAG_12469</name>
</gene>
<dbReference type="PRINTS" id="PR00463">
    <property type="entry name" value="EP450I"/>
</dbReference>
<keyword evidence="5 6" id="KW-0349">Heme</keyword>
<dbReference type="PROSITE" id="PS00086">
    <property type="entry name" value="CYTOCHROME_P450"/>
    <property type="match status" value="1"/>
</dbReference>
<evidence type="ECO:0008006" key="9">
    <source>
        <dbReference type="Google" id="ProtNLM"/>
    </source>
</evidence>
<evidence type="ECO:0000256" key="6">
    <source>
        <dbReference type="RuleBase" id="RU000461"/>
    </source>
</evidence>
<dbReference type="InterPro" id="IPR017972">
    <property type="entry name" value="Cyt_P450_CS"/>
</dbReference>
<dbReference type="OrthoDB" id="1470350at2759"/>
<dbReference type="GO" id="GO:0005506">
    <property type="term" value="F:iron ion binding"/>
    <property type="evidence" value="ECO:0007669"/>
    <property type="project" value="InterPro"/>
</dbReference>
<name>A0A0L0SYV7_ALLM3</name>
<dbReference type="InterPro" id="IPR036396">
    <property type="entry name" value="Cyt_P450_sf"/>
</dbReference>
<dbReference type="EMBL" id="GG745354">
    <property type="protein sequence ID" value="KNE67743.1"/>
    <property type="molecule type" value="Genomic_DNA"/>
</dbReference>
<dbReference type="VEuPathDB" id="FungiDB:AMAG_12469"/>
<dbReference type="PRINTS" id="PR00385">
    <property type="entry name" value="P450"/>
</dbReference>
<feature type="binding site" description="axial binding residue" evidence="5">
    <location>
        <position position="496"/>
    </location>
    <ligand>
        <name>heme</name>
        <dbReference type="ChEBI" id="CHEBI:30413"/>
    </ligand>
    <ligandPart>
        <name>Fe</name>
        <dbReference type="ChEBI" id="CHEBI:18248"/>
    </ligandPart>
</feature>
<keyword evidence="4 5" id="KW-0408">Iron</keyword>
<evidence type="ECO:0000256" key="2">
    <source>
        <dbReference type="ARBA" id="ARBA00010617"/>
    </source>
</evidence>
<dbReference type="Proteomes" id="UP000054350">
    <property type="component" value="Unassembled WGS sequence"/>
</dbReference>
<sequence>MDSASAAHAFLADTFDRLKPVVADAATPTALATAGAVVFATWIGTKLYRMFVPPQHLRKYPHASPIKIIRTLLQRKGYLEQRSILFEAMRDDALRLGVIKSREETPSIYLTWFIGRWQVVVVNPTDMKNLLTKHETFEKKRLDAGYLFKFLGNNIALAQTPEWKQQRKVVNPAFRRGWATSLFGTPARQLIKQLDTVAASGAIMDPADWMQRMTLDALTLSAFGTNFDSINNPNAPMVAIYNSIMSEVLDVSKLLNPFYKLNKDGKRARDLIDAFDKYIFDLIDAKTAEIAAKRAAGGAVSDSEDNDARDLLTLMIEAIQGSDFTREDLRANTITFFVAGHDTTANALSFALYLLGMHPEIQEKARQEVIDVVGDIERGTPAEDVPYPTSEQERLLTYLSCVIKEVMRLYPSVTLVPQRFTTAPVALSDGTSLPIGTLVSGDIYSMHHSKQVWGPDADDFKPDRFLSSVGPDGEIPMHPGASNFMWTPFGGGQRICLGQQFSLVEQRVVLSMLLLRYKWTVVGDENALKGNPGTLPGGLLHSAGLQVKLTRRDA</sequence>
<dbReference type="InterPro" id="IPR002401">
    <property type="entry name" value="Cyt_P450_E_grp-I"/>
</dbReference>
<evidence type="ECO:0000256" key="3">
    <source>
        <dbReference type="ARBA" id="ARBA00022723"/>
    </source>
</evidence>
<dbReference type="OMA" id="NDENCQF"/>
<evidence type="ECO:0000313" key="7">
    <source>
        <dbReference type="EMBL" id="KNE67743.1"/>
    </source>
</evidence>